<dbReference type="SUPFAM" id="SSF54523">
    <property type="entry name" value="Pili subunits"/>
    <property type="match status" value="1"/>
</dbReference>
<dbReference type="InterPro" id="IPR049875">
    <property type="entry name" value="TypeII_GspH"/>
</dbReference>
<evidence type="ECO:0000256" key="1">
    <source>
        <dbReference type="ARBA" id="ARBA00004377"/>
    </source>
</evidence>
<name>A0ABP3BTZ0_9GAMM</name>
<sequence length="197" mass="21758">MSPSACRSELCSRSVRHRPCSRAELAPTKLGQRGFTLIELLVVLVILGSLIGLAVFSTGIAGPSRELRSEAERLSGLIGVLLDEAVLDNREYGLSFTREGYRVLRYDPQRAEWQALDRQAHRLPEWAELAFEVEGEALSLATEDSAETPQLLILSSGELTPFRLRLAERRRDGLRLQLSSDGFGLPRVEELGTGRAG</sequence>
<dbReference type="EMBL" id="JFJN01000054">
    <property type="protein sequence ID" value="EZH79262.1"/>
    <property type="molecule type" value="Genomic_DNA"/>
</dbReference>
<keyword evidence="4" id="KW-0488">Methylation</keyword>
<evidence type="ECO:0000256" key="10">
    <source>
        <dbReference type="ARBA" id="ARBA00030775"/>
    </source>
</evidence>
<protein>
    <recommendedName>
        <fullName evidence="2">Type II secretion system protein H</fullName>
    </recommendedName>
    <alternativeName>
        <fullName evidence="10">General secretion pathway protein H</fullName>
    </alternativeName>
</protein>
<dbReference type="Proteomes" id="UP000023842">
    <property type="component" value="Unassembled WGS sequence"/>
</dbReference>
<evidence type="ECO:0000256" key="5">
    <source>
        <dbReference type="ARBA" id="ARBA00022519"/>
    </source>
</evidence>
<comment type="caution">
    <text evidence="13">The sequence shown here is derived from an EMBL/GenBank/DDBJ whole genome shotgun (WGS) entry which is preliminary data.</text>
</comment>
<evidence type="ECO:0000313" key="13">
    <source>
        <dbReference type="EMBL" id="EZH79262.1"/>
    </source>
</evidence>
<dbReference type="Gene3D" id="3.55.40.10">
    <property type="entry name" value="minor pseudopilin epsh domain"/>
    <property type="match status" value="1"/>
</dbReference>
<dbReference type="InterPro" id="IPR002416">
    <property type="entry name" value="T2SS_protein-GspH"/>
</dbReference>
<comment type="subcellular location">
    <subcellularLocation>
        <location evidence="1">Cell inner membrane</location>
        <topology evidence="1">Single-pass membrane protein</topology>
    </subcellularLocation>
</comment>
<evidence type="ECO:0000313" key="14">
    <source>
        <dbReference type="Proteomes" id="UP000023842"/>
    </source>
</evidence>
<dbReference type="NCBIfam" id="TIGR01708">
    <property type="entry name" value="typeII_sec_gspH"/>
    <property type="match status" value="1"/>
</dbReference>
<evidence type="ECO:0000256" key="7">
    <source>
        <dbReference type="ARBA" id="ARBA00022989"/>
    </source>
</evidence>
<dbReference type="InterPro" id="IPR022346">
    <property type="entry name" value="T2SS_GspH"/>
</dbReference>
<reference evidence="14" key="1">
    <citation type="journal article" date="2014" name="Genome Announc.">
        <title>Draft Genome Sequence of the algae degrading bacterium Pseudomonas mendocina AD6.</title>
        <authorList>
            <person name="Barney B.M."/>
            <person name="Lenneman E.M."/>
        </authorList>
    </citation>
    <scope>NUCLEOTIDE SEQUENCE [LARGE SCALE GENOMIC DNA]</scope>
    <source>
        <strain evidence="14">AD6</strain>
    </source>
</reference>
<keyword evidence="7 11" id="KW-1133">Transmembrane helix</keyword>
<proteinExistence type="inferred from homology"/>
<evidence type="ECO:0000259" key="12">
    <source>
        <dbReference type="Pfam" id="PF12019"/>
    </source>
</evidence>
<dbReference type="NCBIfam" id="TIGR02532">
    <property type="entry name" value="IV_pilin_GFxxxE"/>
    <property type="match status" value="1"/>
</dbReference>
<evidence type="ECO:0000256" key="3">
    <source>
        <dbReference type="ARBA" id="ARBA00022475"/>
    </source>
</evidence>
<evidence type="ECO:0000256" key="2">
    <source>
        <dbReference type="ARBA" id="ARBA00021549"/>
    </source>
</evidence>
<evidence type="ECO:0000256" key="11">
    <source>
        <dbReference type="SAM" id="Phobius"/>
    </source>
</evidence>
<gene>
    <name evidence="13" type="ORF">AU05_17530</name>
</gene>
<keyword evidence="3" id="KW-1003">Cell membrane</keyword>
<dbReference type="InterPro" id="IPR012902">
    <property type="entry name" value="N_methyl_site"/>
</dbReference>
<evidence type="ECO:0000256" key="6">
    <source>
        <dbReference type="ARBA" id="ARBA00022692"/>
    </source>
</evidence>
<keyword evidence="6 11" id="KW-0812">Transmembrane</keyword>
<dbReference type="Pfam" id="PF07963">
    <property type="entry name" value="N_methyl"/>
    <property type="match status" value="1"/>
</dbReference>
<dbReference type="InterPro" id="IPR045584">
    <property type="entry name" value="Pilin-like"/>
</dbReference>
<keyword evidence="8 11" id="KW-0472">Membrane</keyword>
<organism evidence="13 14">
    <name type="scientific">Ectopseudomonas composti</name>
    <dbReference type="NCBI Taxonomy" id="658457"/>
    <lineage>
        <taxon>Bacteria</taxon>
        <taxon>Pseudomonadati</taxon>
        <taxon>Pseudomonadota</taxon>
        <taxon>Gammaproteobacteria</taxon>
        <taxon>Pseudomonadales</taxon>
        <taxon>Pseudomonadaceae</taxon>
        <taxon>Ectopseudomonas</taxon>
    </lineage>
</organism>
<dbReference type="PRINTS" id="PR00885">
    <property type="entry name" value="BCTERIALGSPH"/>
</dbReference>
<feature type="transmembrane region" description="Helical" evidence="11">
    <location>
        <begin position="37"/>
        <end position="61"/>
    </location>
</feature>
<comment type="similarity">
    <text evidence="9">Belongs to the GSP H family.</text>
</comment>
<evidence type="ECO:0000256" key="8">
    <source>
        <dbReference type="ARBA" id="ARBA00023136"/>
    </source>
</evidence>
<evidence type="ECO:0000256" key="4">
    <source>
        <dbReference type="ARBA" id="ARBA00022481"/>
    </source>
</evidence>
<evidence type="ECO:0000256" key="9">
    <source>
        <dbReference type="ARBA" id="ARBA00025772"/>
    </source>
</evidence>
<accession>A0ABP3BTZ0</accession>
<keyword evidence="14" id="KW-1185">Reference proteome</keyword>
<dbReference type="PROSITE" id="PS00409">
    <property type="entry name" value="PROKAR_NTER_METHYL"/>
    <property type="match status" value="1"/>
</dbReference>
<dbReference type="Pfam" id="PF12019">
    <property type="entry name" value="GspH"/>
    <property type="match status" value="1"/>
</dbReference>
<feature type="domain" description="General secretion pathway GspH" evidence="12">
    <location>
        <begin position="70"/>
        <end position="182"/>
    </location>
</feature>
<keyword evidence="5" id="KW-0997">Cell inner membrane</keyword>